<dbReference type="OrthoDB" id="3018493at2759"/>
<dbReference type="AlphaFoldDB" id="A0A9P5XWX0"/>
<sequence>MRVVLLKGAPSHLLSNPLEALRDSTATPAPSQTRTIGARTVFHEAQAALRPPLTSI</sequence>
<dbReference type="EMBL" id="MU150345">
    <property type="protein sequence ID" value="KAF9458278.1"/>
    <property type="molecule type" value="Genomic_DNA"/>
</dbReference>
<keyword evidence="2" id="KW-1185">Reference proteome</keyword>
<protein>
    <submittedName>
        <fullName evidence="1">Uncharacterized protein</fullName>
    </submittedName>
</protein>
<accession>A0A9P5XWX0</accession>
<gene>
    <name evidence="1" type="ORF">BDZ94DRAFT_1173922</name>
</gene>
<proteinExistence type="predicted"/>
<name>A0A9P5XWX0_9AGAR</name>
<evidence type="ECO:0000313" key="2">
    <source>
        <dbReference type="Proteomes" id="UP000807353"/>
    </source>
</evidence>
<evidence type="ECO:0000313" key="1">
    <source>
        <dbReference type="EMBL" id="KAF9458278.1"/>
    </source>
</evidence>
<organism evidence="1 2">
    <name type="scientific">Collybia nuda</name>
    <dbReference type="NCBI Taxonomy" id="64659"/>
    <lineage>
        <taxon>Eukaryota</taxon>
        <taxon>Fungi</taxon>
        <taxon>Dikarya</taxon>
        <taxon>Basidiomycota</taxon>
        <taxon>Agaricomycotina</taxon>
        <taxon>Agaricomycetes</taxon>
        <taxon>Agaricomycetidae</taxon>
        <taxon>Agaricales</taxon>
        <taxon>Tricholomatineae</taxon>
        <taxon>Clitocybaceae</taxon>
        <taxon>Collybia</taxon>
    </lineage>
</organism>
<dbReference type="Proteomes" id="UP000807353">
    <property type="component" value="Unassembled WGS sequence"/>
</dbReference>
<comment type="caution">
    <text evidence="1">The sequence shown here is derived from an EMBL/GenBank/DDBJ whole genome shotgun (WGS) entry which is preliminary data.</text>
</comment>
<reference evidence="1" key="1">
    <citation type="submission" date="2020-11" db="EMBL/GenBank/DDBJ databases">
        <authorList>
            <consortium name="DOE Joint Genome Institute"/>
            <person name="Ahrendt S."/>
            <person name="Riley R."/>
            <person name="Andreopoulos W."/>
            <person name="Labutti K."/>
            <person name="Pangilinan J."/>
            <person name="Ruiz-Duenas F.J."/>
            <person name="Barrasa J.M."/>
            <person name="Sanchez-Garcia M."/>
            <person name="Camarero S."/>
            <person name="Miyauchi S."/>
            <person name="Serrano A."/>
            <person name="Linde D."/>
            <person name="Babiker R."/>
            <person name="Drula E."/>
            <person name="Ayuso-Fernandez I."/>
            <person name="Pacheco R."/>
            <person name="Padilla G."/>
            <person name="Ferreira P."/>
            <person name="Barriuso J."/>
            <person name="Kellner H."/>
            <person name="Castanera R."/>
            <person name="Alfaro M."/>
            <person name="Ramirez L."/>
            <person name="Pisabarro A.G."/>
            <person name="Kuo A."/>
            <person name="Tritt A."/>
            <person name="Lipzen A."/>
            <person name="He G."/>
            <person name="Yan M."/>
            <person name="Ng V."/>
            <person name="Cullen D."/>
            <person name="Martin F."/>
            <person name="Rosso M.-N."/>
            <person name="Henrissat B."/>
            <person name="Hibbett D."/>
            <person name="Martinez A.T."/>
            <person name="Grigoriev I.V."/>
        </authorList>
    </citation>
    <scope>NUCLEOTIDE SEQUENCE</scope>
    <source>
        <strain evidence="1">CBS 247.69</strain>
    </source>
</reference>